<organism evidence="2 3">
    <name type="scientific">Daphnia magna</name>
    <dbReference type="NCBI Taxonomy" id="35525"/>
    <lineage>
        <taxon>Eukaryota</taxon>
        <taxon>Metazoa</taxon>
        <taxon>Ecdysozoa</taxon>
        <taxon>Arthropoda</taxon>
        <taxon>Crustacea</taxon>
        <taxon>Branchiopoda</taxon>
        <taxon>Diplostraca</taxon>
        <taxon>Cladocera</taxon>
        <taxon>Anomopoda</taxon>
        <taxon>Daphniidae</taxon>
        <taxon>Daphnia</taxon>
    </lineage>
</organism>
<reference evidence="2 3" key="1">
    <citation type="submission" date="2016-03" db="EMBL/GenBank/DDBJ databases">
        <title>EvidentialGene: Evidence-directed Construction of Genes on Genomes.</title>
        <authorList>
            <person name="Gilbert D.G."/>
            <person name="Choi J.-H."/>
            <person name="Mockaitis K."/>
            <person name="Colbourne J."/>
            <person name="Pfrender M."/>
        </authorList>
    </citation>
    <scope>NUCLEOTIDE SEQUENCE [LARGE SCALE GENOMIC DNA]</scope>
    <source>
        <strain evidence="2 3">Xinb3</strain>
        <tissue evidence="2">Complete organism</tissue>
    </source>
</reference>
<evidence type="ECO:0000313" key="2">
    <source>
        <dbReference type="EMBL" id="KZS15833.1"/>
    </source>
</evidence>
<gene>
    <name evidence="2" type="ORF">APZ42_018536</name>
</gene>
<keyword evidence="1" id="KW-0472">Membrane</keyword>
<keyword evidence="1" id="KW-0812">Transmembrane</keyword>
<keyword evidence="3" id="KW-1185">Reference proteome</keyword>
<dbReference type="EMBL" id="LRGB01000839">
    <property type="protein sequence ID" value="KZS15833.1"/>
    <property type="molecule type" value="Genomic_DNA"/>
</dbReference>
<keyword evidence="1" id="KW-1133">Transmembrane helix</keyword>
<sequence>MFSSDSSSFQWPSTTYINNYIHHSITLFFWVVRENPAFDLVHFLFICLVQENIFVCFCVMYFSC</sequence>
<proteinExistence type="predicted"/>
<evidence type="ECO:0000313" key="3">
    <source>
        <dbReference type="Proteomes" id="UP000076858"/>
    </source>
</evidence>
<comment type="caution">
    <text evidence="2">The sequence shown here is derived from an EMBL/GenBank/DDBJ whole genome shotgun (WGS) entry which is preliminary data.</text>
</comment>
<feature type="transmembrane region" description="Helical" evidence="1">
    <location>
        <begin position="40"/>
        <end position="62"/>
    </location>
</feature>
<dbReference type="AlphaFoldDB" id="A0A164Z1D7"/>
<accession>A0A164Z1D7</accession>
<dbReference type="Proteomes" id="UP000076858">
    <property type="component" value="Unassembled WGS sequence"/>
</dbReference>
<evidence type="ECO:0000256" key="1">
    <source>
        <dbReference type="SAM" id="Phobius"/>
    </source>
</evidence>
<protein>
    <submittedName>
        <fullName evidence="2">Uncharacterized protein</fullName>
    </submittedName>
</protein>
<name>A0A164Z1D7_9CRUS</name>